<dbReference type="Pfam" id="PF24476">
    <property type="entry name" value="DUF7580"/>
    <property type="match status" value="1"/>
</dbReference>
<dbReference type="InterPro" id="IPR029498">
    <property type="entry name" value="HeLo_dom"/>
</dbReference>
<dbReference type="InterPro" id="IPR000719">
    <property type="entry name" value="Prot_kinase_dom"/>
</dbReference>
<evidence type="ECO:0000313" key="3">
    <source>
        <dbReference type="Proteomes" id="UP000182658"/>
    </source>
</evidence>
<name>A0A1J7J1D2_9PEZI</name>
<dbReference type="Gene3D" id="1.10.510.10">
    <property type="entry name" value="Transferase(Phosphotransferase) domain 1"/>
    <property type="match status" value="1"/>
</dbReference>
<evidence type="ECO:0000313" key="2">
    <source>
        <dbReference type="EMBL" id="OIW33195.1"/>
    </source>
</evidence>
<dbReference type="PANTHER" id="PTHR37542:SF3">
    <property type="entry name" value="PRION-INHIBITION AND PROPAGATION HELO DOMAIN-CONTAINING PROTEIN"/>
    <property type="match status" value="1"/>
</dbReference>
<protein>
    <recommendedName>
        <fullName evidence="1">Protein kinase domain-containing protein</fullName>
    </recommendedName>
</protein>
<dbReference type="InterPro" id="IPR056002">
    <property type="entry name" value="DUF7580"/>
</dbReference>
<dbReference type="AlphaFoldDB" id="A0A1J7J1D2"/>
<dbReference type="EMBL" id="KV875094">
    <property type="protein sequence ID" value="OIW33195.1"/>
    <property type="molecule type" value="Genomic_DNA"/>
</dbReference>
<dbReference type="Proteomes" id="UP000182658">
    <property type="component" value="Unassembled WGS sequence"/>
</dbReference>
<keyword evidence="3" id="KW-1185">Reference proteome</keyword>
<accession>A0A1J7J1D2</accession>
<dbReference type="GO" id="GO:0005524">
    <property type="term" value="F:ATP binding"/>
    <property type="evidence" value="ECO:0007669"/>
    <property type="project" value="InterPro"/>
</dbReference>
<reference evidence="2 3" key="1">
    <citation type="submission" date="2016-10" db="EMBL/GenBank/DDBJ databases">
        <title>Draft genome sequence of Coniochaeta ligniaria NRRL30616, a lignocellulolytic fungus for bioabatement of inhibitors in plant biomass hydrolysates.</title>
        <authorList>
            <consortium name="DOE Joint Genome Institute"/>
            <person name="Jimenez D.J."/>
            <person name="Hector R.E."/>
            <person name="Riley R."/>
            <person name="Sun H."/>
            <person name="Grigoriev I.V."/>
            <person name="Van Elsas J.D."/>
            <person name="Nichols N.N."/>
        </authorList>
    </citation>
    <scope>NUCLEOTIDE SEQUENCE [LARGE SCALE GENOMIC DNA]</scope>
    <source>
        <strain evidence="2 3">NRRL 30616</strain>
    </source>
</reference>
<dbReference type="SUPFAM" id="SSF56112">
    <property type="entry name" value="Protein kinase-like (PK-like)"/>
    <property type="match status" value="1"/>
</dbReference>
<dbReference type="InterPro" id="IPR038305">
    <property type="entry name" value="HeLo_sf"/>
</dbReference>
<evidence type="ECO:0000259" key="1">
    <source>
        <dbReference type="PROSITE" id="PS50011"/>
    </source>
</evidence>
<organism evidence="2 3">
    <name type="scientific">Coniochaeta ligniaria NRRL 30616</name>
    <dbReference type="NCBI Taxonomy" id="1408157"/>
    <lineage>
        <taxon>Eukaryota</taxon>
        <taxon>Fungi</taxon>
        <taxon>Dikarya</taxon>
        <taxon>Ascomycota</taxon>
        <taxon>Pezizomycotina</taxon>
        <taxon>Sordariomycetes</taxon>
        <taxon>Sordariomycetidae</taxon>
        <taxon>Coniochaetales</taxon>
        <taxon>Coniochaetaceae</taxon>
        <taxon>Coniochaeta</taxon>
    </lineage>
</organism>
<proteinExistence type="predicted"/>
<dbReference type="OrthoDB" id="1911848at2759"/>
<dbReference type="PANTHER" id="PTHR37542">
    <property type="entry name" value="HELO DOMAIN-CONTAINING PROTEIN-RELATED"/>
    <property type="match status" value="1"/>
</dbReference>
<dbReference type="GO" id="GO:0004672">
    <property type="term" value="F:protein kinase activity"/>
    <property type="evidence" value="ECO:0007669"/>
    <property type="project" value="InterPro"/>
</dbReference>
<dbReference type="InterPro" id="IPR011009">
    <property type="entry name" value="Kinase-like_dom_sf"/>
</dbReference>
<sequence length="552" mass="60008">MSGFEIAGAALAVAGLLLSIRGAVDGYILLTDICEKDNGLRFAATQYYVEKVKLRVWAERFKVDDEANCLLPAQPRITRDAVWRIIAEINATHELAVDFIAKYRAEPAALPTAAAAAAAGPETFHRQSKWVAMVRDARARVPQNHRVSWAARDRAKFTELIARLGVLNSDLWDVVTPDDTDTVRIVTGVLSGLRDQLALATLQSSPTNSPASLLAFATQLKQMQGQSVSDLATKVVTIDATELHVQNGASNDTASRFRGTYTSKSPGSLPAPVWLEWKAISKDNDSLGEIEQRIRALGALLTTPNAAAFHRPTCLGLYDDAAYRERTGGSRRIGFVYQLEGNASALPVTLLDLLREAAKSRSRPPLGERFGLAYKLAEALSLFHAADWVHKSLRSDAVLFESGGGGAIATPLIARFQYSRPAADSSLESRPAEVPELDVYYHPDVVAQGWNKVREIYSLGMILLEIAHWRPVFEARFRTMAPKEVARSVLDDVEGKFGEDLAGLVGRKFVDVIKCCLTGDFGVASGASADESKALSDAFFQKVVKPLASLSA</sequence>
<dbReference type="STRING" id="1408157.A0A1J7J1D2"/>
<dbReference type="PROSITE" id="PS50011">
    <property type="entry name" value="PROTEIN_KINASE_DOM"/>
    <property type="match status" value="1"/>
</dbReference>
<dbReference type="Gene3D" id="1.20.120.1020">
    <property type="entry name" value="Prion-inhibition and propagation, HeLo domain"/>
    <property type="match status" value="1"/>
</dbReference>
<dbReference type="InParanoid" id="A0A1J7J1D2"/>
<dbReference type="Pfam" id="PF14479">
    <property type="entry name" value="HeLo"/>
    <property type="match status" value="1"/>
</dbReference>
<gene>
    <name evidence="2" type="ORF">CONLIGDRAFT_711126</name>
</gene>
<feature type="domain" description="Protein kinase" evidence="1">
    <location>
        <begin position="183"/>
        <end position="540"/>
    </location>
</feature>